<dbReference type="InterPro" id="IPR010089">
    <property type="entry name" value="Flavoprotein_WrbA-like"/>
</dbReference>
<dbReference type="EC" id="1.6.5.2" evidence="3"/>
<keyword evidence="4" id="KW-1185">Reference proteome</keyword>
<dbReference type="PANTHER" id="PTHR30546:SF23">
    <property type="entry name" value="FLAVOPROTEIN-LIKE PROTEIN YCP4-RELATED"/>
    <property type="match status" value="1"/>
</dbReference>
<protein>
    <submittedName>
        <fullName evidence="3">NAD(P)H dehydrogenase (Quinone)</fullName>
        <ecNumber evidence="3">1.6.5.2</ecNumber>
    </submittedName>
</protein>
<feature type="domain" description="Flavodoxin-like" evidence="2">
    <location>
        <begin position="6"/>
        <end position="202"/>
    </location>
</feature>
<comment type="caution">
    <text evidence="3">The sequence shown here is derived from an EMBL/GenBank/DDBJ whole genome shotgun (WGS) entry which is preliminary data.</text>
</comment>
<dbReference type="SUPFAM" id="SSF52218">
    <property type="entry name" value="Flavoproteins"/>
    <property type="match status" value="1"/>
</dbReference>
<proteinExistence type="inferred from homology"/>
<evidence type="ECO:0000313" key="4">
    <source>
        <dbReference type="Proteomes" id="UP000823485"/>
    </source>
</evidence>
<dbReference type="NCBIfam" id="TIGR01755">
    <property type="entry name" value="flav_wrbA"/>
    <property type="match status" value="1"/>
</dbReference>
<dbReference type="EMBL" id="JAFBFH010000001">
    <property type="protein sequence ID" value="MBM7713243.1"/>
    <property type="molecule type" value="Genomic_DNA"/>
</dbReference>
<dbReference type="Pfam" id="PF03358">
    <property type="entry name" value="FMN_red"/>
    <property type="match status" value="1"/>
</dbReference>
<evidence type="ECO:0000313" key="3">
    <source>
        <dbReference type="EMBL" id="MBM7713243.1"/>
    </source>
</evidence>
<dbReference type="GO" id="GO:0003955">
    <property type="term" value="F:NAD(P)H dehydrogenase (quinone) activity"/>
    <property type="evidence" value="ECO:0007669"/>
    <property type="project" value="UniProtKB-EC"/>
</dbReference>
<accession>A0ABS2R0U1</accession>
<dbReference type="NCBIfam" id="NF002999">
    <property type="entry name" value="PRK03767.1"/>
    <property type="match status" value="1"/>
</dbReference>
<evidence type="ECO:0000256" key="1">
    <source>
        <dbReference type="ARBA" id="ARBA00006961"/>
    </source>
</evidence>
<evidence type="ECO:0000259" key="2">
    <source>
        <dbReference type="PROSITE" id="PS50902"/>
    </source>
</evidence>
<dbReference type="Proteomes" id="UP000823485">
    <property type="component" value="Unassembled WGS sequence"/>
</dbReference>
<dbReference type="Gene3D" id="3.40.50.360">
    <property type="match status" value="1"/>
</dbReference>
<reference evidence="3 4" key="1">
    <citation type="submission" date="2021-01" db="EMBL/GenBank/DDBJ databases">
        <title>Genomic Encyclopedia of Type Strains, Phase IV (KMG-IV): sequencing the most valuable type-strain genomes for metagenomic binning, comparative biology and taxonomic classification.</title>
        <authorList>
            <person name="Goeker M."/>
        </authorList>
    </citation>
    <scope>NUCLEOTIDE SEQUENCE [LARGE SCALE GENOMIC DNA]</scope>
    <source>
        <strain evidence="3 4">DSM 105453</strain>
    </source>
</reference>
<gene>
    <name evidence="3" type="ORF">JOC94_000209</name>
</gene>
<dbReference type="RefSeq" id="WP_077109435.1">
    <property type="nucleotide sequence ID" value="NZ_JAFBFH010000001.1"/>
</dbReference>
<name>A0ABS2R0U1_9BACI</name>
<dbReference type="InterPro" id="IPR008254">
    <property type="entry name" value="Flavodoxin/NO_synth"/>
</dbReference>
<dbReference type="InterPro" id="IPR005025">
    <property type="entry name" value="FMN_Rdtase-like_dom"/>
</dbReference>
<dbReference type="InterPro" id="IPR029039">
    <property type="entry name" value="Flavoprotein-like_sf"/>
</dbReference>
<keyword evidence="3" id="KW-0560">Oxidoreductase</keyword>
<organism evidence="3 4">
    <name type="scientific">Siminovitchia thermophila</name>
    <dbReference type="NCBI Taxonomy" id="1245522"/>
    <lineage>
        <taxon>Bacteria</taxon>
        <taxon>Bacillati</taxon>
        <taxon>Bacillota</taxon>
        <taxon>Bacilli</taxon>
        <taxon>Bacillales</taxon>
        <taxon>Bacillaceae</taxon>
        <taxon>Siminovitchia</taxon>
    </lineage>
</organism>
<comment type="similarity">
    <text evidence="1">Belongs to the WrbA family.</text>
</comment>
<sequence length="203" mass="21939">MSNVKLAVIFYSMGGTNYQLAKWAEEGGKEAGAQVKVLKVEELAPESIIERNEAWKSTVETTKDVPIATGDDIQWADAIIFSVPTRFGNMPSQMKQFLDIQGGLWSSGKTVNKVVSAMTSAQNPHGGQEATLLSLYTTMMHWGAIIVPPGYTDQSVFGAGGNPYGTSVTVDQDGNMVDDVQAAVKHQAKRTVTVAEWVKKANQ</sequence>
<dbReference type="PROSITE" id="PS50902">
    <property type="entry name" value="FLAVODOXIN_LIKE"/>
    <property type="match status" value="1"/>
</dbReference>
<dbReference type="PANTHER" id="PTHR30546">
    <property type="entry name" value="FLAVODOXIN-RELATED PROTEIN WRBA-RELATED"/>
    <property type="match status" value="1"/>
</dbReference>